<dbReference type="CDD" id="cd03443">
    <property type="entry name" value="PaaI_thioesterase"/>
    <property type="match status" value="1"/>
</dbReference>
<gene>
    <name evidence="2" type="ORF">HFP15_16260</name>
</gene>
<dbReference type="Pfam" id="PF03061">
    <property type="entry name" value="4HBT"/>
    <property type="match status" value="1"/>
</dbReference>
<feature type="domain" description="Thioesterase" evidence="1">
    <location>
        <begin position="44"/>
        <end position="111"/>
    </location>
</feature>
<proteinExistence type="predicted"/>
<name>A0ABX1J3Q5_9PSEU</name>
<evidence type="ECO:0000313" key="3">
    <source>
        <dbReference type="Proteomes" id="UP000715441"/>
    </source>
</evidence>
<keyword evidence="3" id="KW-1185">Reference proteome</keyword>
<evidence type="ECO:0000259" key="1">
    <source>
        <dbReference type="Pfam" id="PF03061"/>
    </source>
</evidence>
<evidence type="ECO:0000313" key="2">
    <source>
        <dbReference type="EMBL" id="NKQ54435.1"/>
    </source>
</evidence>
<dbReference type="SUPFAM" id="SSF54637">
    <property type="entry name" value="Thioesterase/thiol ester dehydrase-isomerase"/>
    <property type="match status" value="2"/>
</dbReference>
<reference evidence="2 3" key="1">
    <citation type="submission" date="2020-04" db="EMBL/GenBank/DDBJ databases">
        <title>Novel species.</title>
        <authorList>
            <person name="Teo W.F.A."/>
            <person name="Lipun K."/>
            <person name="Srisuk N."/>
            <person name="Duangmal K."/>
        </authorList>
    </citation>
    <scope>NUCLEOTIDE SEQUENCE [LARGE SCALE GENOMIC DNA]</scope>
    <source>
        <strain evidence="2 3">K13G38</strain>
    </source>
</reference>
<comment type="caution">
    <text evidence="2">The sequence shown here is derived from an EMBL/GenBank/DDBJ whole genome shotgun (WGS) entry which is preliminary data.</text>
</comment>
<dbReference type="Gene3D" id="3.10.129.10">
    <property type="entry name" value="Hotdog Thioesterase"/>
    <property type="match status" value="2"/>
</dbReference>
<dbReference type="Proteomes" id="UP000715441">
    <property type="component" value="Unassembled WGS sequence"/>
</dbReference>
<accession>A0ABX1J3Q5</accession>
<dbReference type="RefSeq" id="WP_168516324.1">
    <property type="nucleotide sequence ID" value="NZ_JAAXLS010000009.1"/>
</dbReference>
<dbReference type="InterPro" id="IPR006683">
    <property type="entry name" value="Thioestr_dom"/>
</dbReference>
<dbReference type="EMBL" id="JAAXLS010000009">
    <property type="protein sequence ID" value="NKQ54435.1"/>
    <property type="molecule type" value="Genomic_DNA"/>
</dbReference>
<sequence>MSRTHIGRELGLSLELAGDELRGAAAIVPEMHTPGTDLVRTSILAAWADQVAGLLVARLIAPRVPVTLELSVDLYREPVRYERVRANGRIVKAGRSVIVVSVDFTTGDGEPVAMSTASFMAAPDISLTMPPLDNLRLENRGPAPRLRMPFAERARCVRRAPGVAALPRSEDGLNSSGTINGGLIALAVEEAALSLTPGSTLLSLAMRYTRPARIGPAVATASLHGDLASVEVRDEGGEDRIVVLATTRALPVSPA</sequence>
<protein>
    <submittedName>
        <fullName evidence="2">PaaI family thioesterase</fullName>
    </submittedName>
</protein>
<organism evidence="2 3">
    <name type="scientific">Amycolatopsis acididurans</name>
    <dbReference type="NCBI Taxonomy" id="2724524"/>
    <lineage>
        <taxon>Bacteria</taxon>
        <taxon>Bacillati</taxon>
        <taxon>Actinomycetota</taxon>
        <taxon>Actinomycetes</taxon>
        <taxon>Pseudonocardiales</taxon>
        <taxon>Pseudonocardiaceae</taxon>
        <taxon>Amycolatopsis</taxon>
    </lineage>
</organism>
<dbReference type="InterPro" id="IPR029069">
    <property type="entry name" value="HotDog_dom_sf"/>
</dbReference>